<dbReference type="FunFam" id="1.25.10.10:FF:000262">
    <property type="entry name" value="HEAT repeat-containing protein 5B"/>
    <property type="match status" value="1"/>
</dbReference>
<dbReference type="InterPro" id="IPR040108">
    <property type="entry name" value="Laa1/Sip1/HEATR5"/>
</dbReference>
<keyword evidence="5" id="KW-1185">Reference proteome</keyword>
<dbReference type="GO" id="GO:0008104">
    <property type="term" value="P:intracellular protein localization"/>
    <property type="evidence" value="ECO:0007669"/>
    <property type="project" value="TreeGrafter"/>
</dbReference>
<dbReference type="Pfam" id="PF25468">
    <property type="entry name" value="HEAT_HEATR5A"/>
    <property type="match status" value="1"/>
</dbReference>
<gene>
    <name evidence="4" type="ORF">GDO81_008480</name>
</gene>
<dbReference type="GO" id="GO:0042147">
    <property type="term" value="P:retrograde transport, endosome to Golgi"/>
    <property type="evidence" value="ECO:0007669"/>
    <property type="project" value="TreeGrafter"/>
</dbReference>
<feature type="region of interest" description="Disordered" evidence="3">
    <location>
        <begin position="794"/>
        <end position="818"/>
    </location>
</feature>
<name>A0AAV7CFM6_ENGPU</name>
<organism evidence="4 5">
    <name type="scientific">Engystomops pustulosus</name>
    <name type="common">Tungara frog</name>
    <name type="synonym">Physalaemus pustulosus</name>
    <dbReference type="NCBI Taxonomy" id="76066"/>
    <lineage>
        <taxon>Eukaryota</taxon>
        <taxon>Metazoa</taxon>
        <taxon>Chordata</taxon>
        <taxon>Craniata</taxon>
        <taxon>Vertebrata</taxon>
        <taxon>Euteleostomi</taxon>
        <taxon>Amphibia</taxon>
        <taxon>Batrachia</taxon>
        <taxon>Anura</taxon>
        <taxon>Neobatrachia</taxon>
        <taxon>Hyloidea</taxon>
        <taxon>Leptodactylidae</taxon>
        <taxon>Leiuperinae</taxon>
        <taxon>Engystomops</taxon>
    </lineage>
</organism>
<accession>A0AAV7CFM6</accession>
<dbReference type="Pfam" id="PF20210">
    <property type="entry name" value="Laa1_Sip1_HTR5"/>
    <property type="match status" value="1"/>
</dbReference>
<dbReference type="GO" id="GO:0005829">
    <property type="term" value="C:cytosol"/>
    <property type="evidence" value="ECO:0007669"/>
    <property type="project" value="GOC"/>
</dbReference>
<dbReference type="PANTHER" id="PTHR21663">
    <property type="entry name" value="HYPOTHETICAL HEAT DOMAIN-CONTAINING"/>
    <property type="match status" value="1"/>
</dbReference>
<dbReference type="GO" id="GO:0016020">
    <property type="term" value="C:membrane"/>
    <property type="evidence" value="ECO:0007669"/>
    <property type="project" value="TreeGrafter"/>
</dbReference>
<sequence>MTGIFVQLQPNSASGSGALEHDPSSIYLRIPAGEAVPGPLPLGVSVIDASVALFGVVFPHVSFKHRLQMLDHFAECVKQAKGVRQQSVQLNIFTAVLSALKGLAENKSSLGPEEVRKSALTLVMGALDNPNPILRCAAGEALGRMAQVVGEATFIARMAQHSFDKLKSARDVVSRTGHSLALGCLHRYVGGIGSGQHLKTSVSILLALAQDGTSPEVQTWSLHSLALIVDSSGPMYRGYVEPTLSLVLTLLLTVPPSHTEVHQCLGRCLGAIITTVGPELQGNGPTISTIRSSCLVGCAIMQDHSDSLVQAAAISCLQQLHMFAPRHVNLSSLVPCLCVHLGSSHLLLRRAAVACLRQLAQREAAEVCEYAMNLAKNAGDKESSGININITDTGLEGVLFGMLDRETDRKLCSDIHDTLGHMLSSLAVDKLSHWLQLCKDVLAATSDVGTASLVAGIRDEESEKKDEMDDDTMFTTLGEDDKSKPFVAPRWATRVFAADCLCRIITLCENANLPHFDLAAARTLKMKNPKSDCLVLHLSDLIRMAFMAATDHSNQLRMAGLQALEDIIKKFAAVPEPEFPGHVILEQYQANVGAALRPAFSQDTPSDIVAKACQVCSAWIGSKVVSDLNDLRRVHNLLVSSLDKAQAGKGASSQLYRESAITMEKLAVLKAWAEVYVVAMTIKNEADNKPRKSLKTNDEDDDDYGTVDELPPDSLISLVESALPALSRLWLAVLKDYALLTLPPEFASQLPPDGGAFYTPETIDTARLHYRNSWAPILHAVALWLNSTGFNSSENTDEMMGSQKRYTNQPPGTPPSPKSLMELNKDRMHLILGISIQFFCAPRPEEPVEHVTACLQALHILLESSFARSHIAEDQVIGVELLNVLHRLLLTCNPTCVQLLVTSVVQQIVRAAQDKLQEQRNAQSKDDTSEKETQMLLGEGEENGGLIPGKSLVFAAMELLMFILVRHMPQLSSKVSDSPSHIISRQQQLSEESTRLVASTVTILADLPVLCSPSGCMTILPTILYLVTKVLKETAIKSSDNQTPIPVSSCLQAIKTIITSSLAKTEKTQKKWTDLIRSTLASVLEYPQTGDSKHTPDEVSILTAIVLFLLSASTEIIGVQSLQTGCINKFKAAITSSDPWVQAKGYQLLLSVFQHSNRAISTPYIHALAPIMVENLKAVEKKRPNNSSELLAVQEGIKVLERLVALGEEKNRVQLLALLVPTLISYLLDVNTFSSACPSSKDLHEFALQDLMHIGPLYPHAFKTVMGAAPELKARLETAIRANQASKAKAASRQPAPTIQSAPTIKLKTSFF</sequence>
<dbReference type="EMBL" id="WNYA01000003">
    <property type="protein sequence ID" value="KAG8583601.1"/>
    <property type="molecule type" value="Genomic_DNA"/>
</dbReference>
<protein>
    <recommendedName>
        <fullName evidence="6">HEAT repeat-containing protein 5B</fullName>
    </recommendedName>
</protein>
<dbReference type="InterPro" id="IPR016024">
    <property type="entry name" value="ARM-type_fold"/>
</dbReference>
<dbReference type="InterPro" id="IPR011989">
    <property type="entry name" value="ARM-like"/>
</dbReference>
<evidence type="ECO:0000313" key="5">
    <source>
        <dbReference type="Proteomes" id="UP000824782"/>
    </source>
</evidence>
<reference evidence="4" key="1">
    <citation type="thesis" date="2020" institute="ProQuest LLC" country="789 East Eisenhower Parkway, Ann Arbor, MI, USA">
        <title>Comparative Genomics and Chromosome Evolution.</title>
        <authorList>
            <person name="Mudd A.B."/>
        </authorList>
    </citation>
    <scope>NUCLEOTIDE SEQUENCE</scope>
    <source>
        <strain evidence="4">237g6f4</strain>
        <tissue evidence="4">Blood</tissue>
    </source>
</reference>
<dbReference type="GO" id="GO:0006897">
    <property type="term" value="P:endocytosis"/>
    <property type="evidence" value="ECO:0007669"/>
    <property type="project" value="TreeGrafter"/>
</dbReference>
<dbReference type="GO" id="GO:0005794">
    <property type="term" value="C:Golgi apparatus"/>
    <property type="evidence" value="ECO:0007669"/>
    <property type="project" value="TreeGrafter"/>
</dbReference>
<proteinExistence type="inferred from homology"/>
<evidence type="ECO:0000256" key="3">
    <source>
        <dbReference type="SAM" id="MobiDB-lite"/>
    </source>
</evidence>
<keyword evidence="2" id="KW-0677">Repeat</keyword>
<evidence type="ECO:0000313" key="4">
    <source>
        <dbReference type="EMBL" id="KAG8583601.1"/>
    </source>
</evidence>
<dbReference type="GO" id="GO:0030139">
    <property type="term" value="C:endocytic vesicle"/>
    <property type="evidence" value="ECO:0007669"/>
    <property type="project" value="TreeGrafter"/>
</dbReference>
<dbReference type="Gene3D" id="1.25.10.10">
    <property type="entry name" value="Leucine-rich Repeat Variant"/>
    <property type="match status" value="1"/>
</dbReference>
<dbReference type="PANTHER" id="PTHR21663:SF2">
    <property type="entry name" value="HEAT REPEAT-CONTAINING PROTEIN 5B"/>
    <property type="match status" value="1"/>
</dbReference>
<comment type="caution">
    <text evidence="4">The sequence shown here is derived from an EMBL/GenBank/DDBJ whole genome shotgun (WGS) entry which is preliminary data.</text>
</comment>
<dbReference type="SUPFAM" id="SSF48371">
    <property type="entry name" value="ARM repeat"/>
    <property type="match status" value="2"/>
</dbReference>
<dbReference type="InterPro" id="IPR046837">
    <property type="entry name" value="Laa1/Sip1/HEATR5-like_HEAT"/>
</dbReference>
<evidence type="ECO:0000256" key="2">
    <source>
        <dbReference type="ARBA" id="ARBA00022737"/>
    </source>
</evidence>
<evidence type="ECO:0008006" key="6">
    <source>
        <dbReference type="Google" id="ProtNLM"/>
    </source>
</evidence>
<comment type="similarity">
    <text evidence="1">Belongs to the HEATR5 family.</text>
</comment>
<dbReference type="Proteomes" id="UP000824782">
    <property type="component" value="Unassembled WGS sequence"/>
</dbReference>
<evidence type="ECO:0000256" key="1">
    <source>
        <dbReference type="ARBA" id="ARBA00008304"/>
    </source>
</evidence>